<feature type="compositionally biased region" description="Polar residues" evidence="1">
    <location>
        <begin position="151"/>
        <end position="168"/>
    </location>
</feature>
<keyword evidence="3" id="KW-0732">Signal</keyword>
<keyword evidence="2" id="KW-1133">Transmembrane helix</keyword>
<organism evidence="4">
    <name type="scientific">Pectinophora gossypiella</name>
    <name type="common">Cotton pink bollworm</name>
    <name type="synonym">Depressaria gossypiella</name>
    <dbReference type="NCBI Taxonomy" id="13191"/>
    <lineage>
        <taxon>Eukaryota</taxon>
        <taxon>Metazoa</taxon>
        <taxon>Ecdysozoa</taxon>
        <taxon>Arthropoda</taxon>
        <taxon>Hexapoda</taxon>
        <taxon>Insecta</taxon>
        <taxon>Pterygota</taxon>
        <taxon>Neoptera</taxon>
        <taxon>Endopterygota</taxon>
        <taxon>Lepidoptera</taxon>
        <taxon>Glossata</taxon>
        <taxon>Ditrysia</taxon>
        <taxon>Gelechioidea</taxon>
        <taxon>Gelechiidae</taxon>
        <taxon>Apatetrinae</taxon>
        <taxon>Pectinophora</taxon>
    </lineage>
</organism>
<evidence type="ECO:0000313" key="4">
    <source>
        <dbReference type="EMBL" id="JAT88027.1"/>
    </source>
</evidence>
<sequence>MLLALLMCGTIFIPLISGSSTTPSVSYNSTKSLLLSKETKVENDIIKTNVTIISEGGPAIPSTPSMTLPKQNQTVLLSLDKELGTEKSVQLSGSKVKPRKGVDYQPDNATSVGDDITVIHQLKTLDTSKQIEDKPETQPIQHKDTLPLSALPTSNIKENKTVVTKQPLSTKHLNKTELHKKPQILSYEVLSEMDKKLSQNKNLKLADVQSSSKSVVQDQMPSPRKENGPSLKIQPTSSNRHPGMVMPVVITILVVPMFAVLGYMALQRGQEAWKNRHYKRMDFLLDGMYNE</sequence>
<reference evidence="4" key="1">
    <citation type="submission" date="2015-09" db="EMBL/GenBank/DDBJ databases">
        <title>De novo assembly of Pectinophora gossypiella (Pink Bollworm) gut transcriptome.</title>
        <authorList>
            <person name="Tassone E.E."/>
        </authorList>
    </citation>
    <scope>NUCLEOTIDE SEQUENCE</scope>
</reference>
<accession>A0A1E1WM79</accession>
<dbReference type="OrthoDB" id="10071013at2759"/>
<feature type="compositionally biased region" description="Low complexity" evidence="1">
    <location>
        <begin position="207"/>
        <end position="219"/>
    </location>
</feature>
<feature type="region of interest" description="Disordered" evidence="1">
    <location>
        <begin position="206"/>
        <end position="239"/>
    </location>
</feature>
<dbReference type="EMBL" id="GDQN01003027">
    <property type="protein sequence ID" value="JAT88027.1"/>
    <property type="molecule type" value="Transcribed_RNA"/>
</dbReference>
<protein>
    <submittedName>
        <fullName evidence="4">Uncharacterized protein</fullName>
    </submittedName>
</protein>
<evidence type="ECO:0000256" key="1">
    <source>
        <dbReference type="SAM" id="MobiDB-lite"/>
    </source>
</evidence>
<proteinExistence type="predicted"/>
<gene>
    <name evidence="4" type="ORF">g.16553</name>
</gene>
<keyword evidence="2" id="KW-0812">Transmembrane</keyword>
<feature type="compositionally biased region" description="Basic and acidic residues" evidence="1">
    <location>
        <begin position="132"/>
        <end position="145"/>
    </location>
</feature>
<keyword evidence="2" id="KW-0472">Membrane</keyword>
<feature type="chain" id="PRO_5009115576" evidence="3">
    <location>
        <begin position="19"/>
        <end position="291"/>
    </location>
</feature>
<evidence type="ECO:0000256" key="2">
    <source>
        <dbReference type="SAM" id="Phobius"/>
    </source>
</evidence>
<feature type="region of interest" description="Disordered" evidence="1">
    <location>
        <begin position="88"/>
        <end position="108"/>
    </location>
</feature>
<feature type="region of interest" description="Disordered" evidence="1">
    <location>
        <begin position="132"/>
        <end position="168"/>
    </location>
</feature>
<evidence type="ECO:0000256" key="3">
    <source>
        <dbReference type="SAM" id="SignalP"/>
    </source>
</evidence>
<name>A0A1E1WM79_PECGO</name>
<feature type="signal peptide" evidence="3">
    <location>
        <begin position="1"/>
        <end position="18"/>
    </location>
</feature>
<feature type="transmembrane region" description="Helical" evidence="2">
    <location>
        <begin position="244"/>
        <end position="266"/>
    </location>
</feature>
<dbReference type="AlphaFoldDB" id="A0A1E1WM79"/>